<dbReference type="AlphaFoldDB" id="A0A674BA44"/>
<feature type="region of interest" description="Disordered" evidence="3">
    <location>
        <begin position="1"/>
        <end position="57"/>
    </location>
</feature>
<feature type="domain" description="SAM" evidence="5">
    <location>
        <begin position="186"/>
        <end position="250"/>
    </location>
</feature>
<dbReference type="PROSITE" id="PS50002">
    <property type="entry name" value="SH3"/>
    <property type="match status" value="1"/>
</dbReference>
<dbReference type="Ensembl" id="ENSSTUT00000071860.1">
    <property type="protein sequence ID" value="ENSSTUP00000067766.1"/>
    <property type="gene ID" value="ENSSTUG00000029626.1"/>
</dbReference>
<dbReference type="InterPro" id="IPR001452">
    <property type="entry name" value="SH3_domain"/>
</dbReference>
<evidence type="ECO:0000259" key="5">
    <source>
        <dbReference type="PROSITE" id="PS50105"/>
    </source>
</evidence>
<dbReference type="SMART" id="SM00454">
    <property type="entry name" value="SAM"/>
    <property type="match status" value="1"/>
</dbReference>
<protein>
    <submittedName>
        <fullName evidence="6">SAM domain, SH3 domain and nuclear localisation signals 1b</fullName>
    </submittedName>
</protein>
<dbReference type="InterPro" id="IPR051725">
    <property type="entry name" value="SAM-SH3_domain_protein"/>
</dbReference>
<dbReference type="CDD" id="cd11822">
    <property type="entry name" value="SH3_SASH_like"/>
    <property type="match status" value="1"/>
</dbReference>
<dbReference type="InterPro" id="IPR001660">
    <property type="entry name" value="SAM"/>
</dbReference>
<reference evidence="6" key="1">
    <citation type="submission" date="2025-08" db="UniProtKB">
        <authorList>
            <consortium name="Ensembl"/>
        </authorList>
    </citation>
    <scope>IDENTIFICATION</scope>
</reference>
<dbReference type="Proteomes" id="UP000472277">
    <property type="component" value="Chromosome 15"/>
</dbReference>
<evidence type="ECO:0000259" key="4">
    <source>
        <dbReference type="PROSITE" id="PS50002"/>
    </source>
</evidence>
<dbReference type="InterPro" id="IPR036028">
    <property type="entry name" value="SH3-like_dom_sf"/>
</dbReference>
<name>A0A674BA44_SALTR</name>
<dbReference type="InParanoid" id="A0A674BA44"/>
<sequence>PVKPEENGDSSGALRKKTRQVPGSTEYRSGGGKRGSRGAGVGCRNPQLIVDRTERDEEGEGDIVNGVHLFPKGHRVSSHSLESLYSLNSGHSNSSNGLDEELPYTGQFCGRARVHTDFVPSPYDTDSLKLKVGDVIEIISKPPMGIWTGMLNNKVGNFKFIYVDLIVEKVPEEPQNMRTHRRSRRPRPKTLQELLERLNLEEYAFSLFLNGYQTVDDLKELKEKYLMELNVTDPEHRHLLMAAIESLQEPQTKSPTESVKADLNDCPRDSGCYIPFDCSDNSKEETDIHLPALHHHPPMAQT</sequence>
<dbReference type="Pfam" id="PF00536">
    <property type="entry name" value="SAM_1"/>
    <property type="match status" value="1"/>
</dbReference>
<dbReference type="Pfam" id="PF07653">
    <property type="entry name" value="SH3_2"/>
    <property type="match status" value="1"/>
</dbReference>
<feature type="domain" description="SH3" evidence="4">
    <location>
        <begin position="107"/>
        <end position="168"/>
    </location>
</feature>
<dbReference type="GeneTree" id="ENSGT00940000157806"/>
<proteinExistence type="predicted"/>
<dbReference type="SUPFAM" id="SSF50044">
    <property type="entry name" value="SH3-domain"/>
    <property type="match status" value="1"/>
</dbReference>
<keyword evidence="7" id="KW-1185">Reference proteome</keyword>
<dbReference type="InterPro" id="IPR013761">
    <property type="entry name" value="SAM/pointed_sf"/>
</dbReference>
<dbReference type="SMART" id="SM00326">
    <property type="entry name" value="SH3"/>
    <property type="match status" value="1"/>
</dbReference>
<evidence type="ECO:0000313" key="6">
    <source>
        <dbReference type="Ensembl" id="ENSSTUP00000067766.1"/>
    </source>
</evidence>
<evidence type="ECO:0000256" key="1">
    <source>
        <dbReference type="ARBA" id="ARBA00022443"/>
    </source>
</evidence>
<dbReference type="PROSITE" id="PS50105">
    <property type="entry name" value="SAM_DOMAIN"/>
    <property type="match status" value="1"/>
</dbReference>
<evidence type="ECO:0000313" key="7">
    <source>
        <dbReference type="Proteomes" id="UP000472277"/>
    </source>
</evidence>
<dbReference type="SUPFAM" id="SSF47769">
    <property type="entry name" value="SAM/Pointed domain"/>
    <property type="match status" value="1"/>
</dbReference>
<accession>A0A674BA44</accession>
<dbReference type="Gene3D" id="1.10.150.50">
    <property type="entry name" value="Transcription Factor, Ets-1"/>
    <property type="match status" value="1"/>
</dbReference>
<organism evidence="6 7">
    <name type="scientific">Salmo trutta</name>
    <name type="common">Brown trout</name>
    <dbReference type="NCBI Taxonomy" id="8032"/>
    <lineage>
        <taxon>Eukaryota</taxon>
        <taxon>Metazoa</taxon>
        <taxon>Chordata</taxon>
        <taxon>Craniata</taxon>
        <taxon>Vertebrata</taxon>
        <taxon>Euteleostomi</taxon>
        <taxon>Actinopterygii</taxon>
        <taxon>Neopterygii</taxon>
        <taxon>Teleostei</taxon>
        <taxon>Protacanthopterygii</taxon>
        <taxon>Salmoniformes</taxon>
        <taxon>Salmonidae</taxon>
        <taxon>Salmoninae</taxon>
        <taxon>Salmo</taxon>
    </lineage>
</organism>
<keyword evidence="1 2" id="KW-0728">SH3 domain</keyword>
<evidence type="ECO:0000256" key="3">
    <source>
        <dbReference type="SAM" id="MobiDB-lite"/>
    </source>
</evidence>
<dbReference type="Gene3D" id="2.30.30.40">
    <property type="entry name" value="SH3 Domains"/>
    <property type="match status" value="1"/>
</dbReference>
<feature type="compositionally biased region" description="Gly residues" evidence="3">
    <location>
        <begin position="29"/>
        <end position="41"/>
    </location>
</feature>
<evidence type="ECO:0000256" key="2">
    <source>
        <dbReference type="PROSITE-ProRule" id="PRU00192"/>
    </source>
</evidence>
<reference evidence="6" key="2">
    <citation type="submission" date="2025-09" db="UniProtKB">
        <authorList>
            <consortium name="Ensembl"/>
        </authorList>
    </citation>
    <scope>IDENTIFICATION</scope>
</reference>
<dbReference type="PANTHER" id="PTHR12301">
    <property type="entry name" value="SAM-DOMAIN, SH3 AND NUCLEAR LOCALIZATION SIGNALS PROTEIN RELATED"/>
    <property type="match status" value="1"/>
</dbReference>
<dbReference type="PANTHER" id="PTHR12301:SF4">
    <property type="entry name" value="SAM DOMAIN-CONTAINING PROTEIN SAMSN-1"/>
    <property type="match status" value="1"/>
</dbReference>